<dbReference type="STRING" id="151549.A0A4C1Y3N9"/>
<organism evidence="2 3">
    <name type="scientific">Eumeta variegata</name>
    <name type="common">Bagworm moth</name>
    <name type="synonym">Eumeta japonica</name>
    <dbReference type="NCBI Taxonomy" id="151549"/>
    <lineage>
        <taxon>Eukaryota</taxon>
        <taxon>Metazoa</taxon>
        <taxon>Ecdysozoa</taxon>
        <taxon>Arthropoda</taxon>
        <taxon>Hexapoda</taxon>
        <taxon>Insecta</taxon>
        <taxon>Pterygota</taxon>
        <taxon>Neoptera</taxon>
        <taxon>Endopterygota</taxon>
        <taxon>Lepidoptera</taxon>
        <taxon>Glossata</taxon>
        <taxon>Ditrysia</taxon>
        <taxon>Tineoidea</taxon>
        <taxon>Psychidae</taxon>
        <taxon>Oiketicinae</taxon>
        <taxon>Eumeta</taxon>
    </lineage>
</organism>
<feature type="region of interest" description="Disordered" evidence="1">
    <location>
        <begin position="108"/>
        <end position="127"/>
    </location>
</feature>
<keyword evidence="3" id="KW-1185">Reference proteome</keyword>
<sequence>MPRHMSCHAKQKDENERTTTIRLAAARVYLNANEPITDCEAKESGAYYQNKKKVKEENIKRNVGALLKLVKVSETTECTPASPESTPGPSGVSTVKTSDVRNQELNQIEQDTNDSQPLIDSNNLSDSNTFTEDRVEESFINFIEIKSKTVEDSDMIVRRLKADGHDIMNCRGQAYDNAATMTLLEENRAEFVDVALQYAKSLCEELGISFEPPRLIRRRHIFGNGTVDVGLSYENELRRIMFTSLDRVTAEIRDRFQQLQNLAQNMPFNACRVVLGLEELNLDQALRDINREELQHERAHL</sequence>
<evidence type="ECO:0000256" key="1">
    <source>
        <dbReference type="SAM" id="MobiDB-lite"/>
    </source>
</evidence>
<accession>A0A4C1Y3N9</accession>
<protein>
    <submittedName>
        <fullName evidence="2">Uncharacterized protein</fullName>
    </submittedName>
</protein>
<reference evidence="2 3" key="1">
    <citation type="journal article" date="2019" name="Commun. Biol.">
        <title>The bagworm genome reveals a unique fibroin gene that provides high tensile strength.</title>
        <authorList>
            <person name="Kono N."/>
            <person name="Nakamura H."/>
            <person name="Ohtoshi R."/>
            <person name="Tomita M."/>
            <person name="Numata K."/>
            <person name="Arakawa K."/>
        </authorList>
    </citation>
    <scope>NUCLEOTIDE SEQUENCE [LARGE SCALE GENOMIC DNA]</scope>
</reference>
<dbReference type="OrthoDB" id="7405122at2759"/>
<evidence type="ECO:0000313" key="2">
    <source>
        <dbReference type="EMBL" id="GBP69452.1"/>
    </source>
</evidence>
<dbReference type="Proteomes" id="UP000299102">
    <property type="component" value="Unassembled WGS sequence"/>
</dbReference>
<gene>
    <name evidence="2" type="ORF">EVAR_48809_1</name>
</gene>
<name>A0A4C1Y3N9_EUMVA</name>
<dbReference type="AlphaFoldDB" id="A0A4C1Y3N9"/>
<dbReference type="EMBL" id="BGZK01001041">
    <property type="protein sequence ID" value="GBP69452.1"/>
    <property type="molecule type" value="Genomic_DNA"/>
</dbReference>
<evidence type="ECO:0000313" key="3">
    <source>
        <dbReference type="Proteomes" id="UP000299102"/>
    </source>
</evidence>
<comment type="caution">
    <text evidence="2">The sequence shown here is derived from an EMBL/GenBank/DDBJ whole genome shotgun (WGS) entry which is preliminary data.</text>
</comment>
<feature type="region of interest" description="Disordered" evidence="1">
    <location>
        <begin position="77"/>
        <end position="96"/>
    </location>
</feature>
<proteinExistence type="predicted"/>